<dbReference type="InterPro" id="IPR050237">
    <property type="entry name" value="ATP-dep_AMP-bd_enzyme"/>
</dbReference>
<dbReference type="NCBIfam" id="NF005877">
    <property type="entry name" value="PRK07824.1"/>
    <property type="match status" value="1"/>
</dbReference>
<evidence type="ECO:0000259" key="2">
    <source>
        <dbReference type="Pfam" id="PF13193"/>
    </source>
</evidence>
<comment type="caution">
    <text evidence="3">The sequence shown here is derived from an EMBL/GenBank/DDBJ whole genome shotgun (WGS) entry which is preliminary data.</text>
</comment>
<dbReference type="GO" id="GO:0016878">
    <property type="term" value="F:acid-thiol ligase activity"/>
    <property type="evidence" value="ECO:0007669"/>
    <property type="project" value="UniProtKB-ARBA"/>
</dbReference>
<keyword evidence="4" id="KW-1185">Reference proteome</keyword>
<dbReference type="OrthoDB" id="9803968at2"/>
<dbReference type="Gene3D" id="3.40.50.12780">
    <property type="entry name" value="N-terminal domain of ligase-like"/>
    <property type="match status" value="1"/>
</dbReference>
<dbReference type="InParanoid" id="A0A420XL66"/>
<evidence type="ECO:0000313" key="4">
    <source>
        <dbReference type="Proteomes" id="UP000281955"/>
    </source>
</evidence>
<dbReference type="PANTHER" id="PTHR43767">
    <property type="entry name" value="LONG-CHAIN-FATTY-ACID--COA LIGASE"/>
    <property type="match status" value="1"/>
</dbReference>
<proteinExistence type="predicted"/>
<dbReference type="SUPFAM" id="SSF56801">
    <property type="entry name" value="Acetyl-CoA synthetase-like"/>
    <property type="match status" value="1"/>
</dbReference>
<dbReference type="Gene3D" id="3.30.300.30">
    <property type="match status" value="1"/>
</dbReference>
<keyword evidence="3" id="KW-0436">Ligase</keyword>
<feature type="domain" description="AMP-binding enzyme C-terminal" evidence="2">
    <location>
        <begin position="302"/>
        <end position="375"/>
    </location>
</feature>
<dbReference type="Pfam" id="PF13193">
    <property type="entry name" value="AMP-binding_C"/>
    <property type="match status" value="1"/>
</dbReference>
<dbReference type="EMBL" id="RBWV01000015">
    <property type="protein sequence ID" value="RKS69175.1"/>
    <property type="molecule type" value="Genomic_DNA"/>
</dbReference>
<dbReference type="Proteomes" id="UP000281955">
    <property type="component" value="Unassembled WGS sequence"/>
</dbReference>
<dbReference type="RefSeq" id="WP_121194625.1">
    <property type="nucleotide sequence ID" value="NZ_RBWV01000015.1"/>
</dbReference>
<accession>A0A420XL66</accession>
<dbReference type="PANTHER" id="PTHR43767:SF1">
    <property type="entry name" value="NONRIBOSOMAL PEPTIDE SYNTHASE PES1 (EUROFUNG)-RELATED"/>
    <property type="match status" value="1"/>
</dbReference>
<feature type="domain" description="AMP-dependent synthetase/ligase" evidence="1">
    <location>
        <begin position="52"/>
        <end position="228"/>
    </location>
</feature>
<protein>
    <submittedName>
        <fullName evidence="3">O-succinylbenzoic acid--CoA ligase</fullName>
    </submittedName>
</protein>
<dbReference type="InterPro" id="IPR042099">
    <property type="entry name" value="ANL_N_sf"/>
</dbReference>
<organism evidence="3 4">
    <name type="scientific">Motilibacter peucedani</name>
    <dbReference type="NCBI Taxonomy" id="598650"/>
    <lineage>
        <taxon>Bacteria</taxon>
        <taxon>Bacillati</taxon>
        <taxon>Actinomycetota</taxon>
        <taxon>Actinomycetes</taxon>
        <taxon>Motilibacterales</taxon>
        <taxon>Motilibacteraceae</taxon>
        <taxon>Motilibacter</taxon>
    </lineage>
</organism>
<dbReference type="PROSITE" id="PS00455">
    <property type="entry name" value="AMP_BINDING"/>
    <property type="match status" value="1"/>
</dbReference>
<dbReference type="AlphaFoldDB" id="A0A420XL66"/>
<evidence type="ECO:0000313" key="3">
    <source>
        <dbReference type="EMBL" id="RKS69175.1"/>
    </source>
</evidence>
<dbReference type="InterPro" id="IPR045851">
    <property type="entry name" value="AMP-bd_C_sf"/>
</dbReference>
<dbReference type="FunCoup" id="A0A420XL66">
    <property type="interactions" value="101"/>
</dbReference>
<dbReference type="InterPro" id="IPR000873">
    <property type="entry name" value="AMP-dep_synth/lig_dom"/>
</dbReference>
<sequence>MTRPSRRLQPVAGADLDALVPALRAAVDGTGPAVAPVPRASGAVVAAVTAAVRPDLPLESDDVAVVVTTSGSTGEPKGVLLPASALRASAAATETRLGGPAQWLLALDPGHVAGLQVVLRSLLAGTEPVQLDPDAPFDPEAFARAAAELDPGVRHCTSLVPTQLRRVVEAKGPALDALTAFDAVLVGGAATPAPLLEQAKAAGVRVVTTYGMSETCGGCVYDGRALDGVDARLQPDGRVVLAGAVVAAGYRLRPDLTAEAFPGGAFRTSDLGALDADGTLRVLGRVDDVVVTGGANVALPAVEAVALRDPRVREAAAFGRPDPEWGTRVELAVVSAGTPPTLLELGPAIGEALGRAAVPKRLHVLPALPLLPSGKLDRAALGGLPA</sequence>
<gene>
    <name evidence="3" type="ORF">CLV35_3349</name>
</gene>
<dbReference type="Pfam" id="PF00501">
    <property type="entry name" value="AMP-binding"/>
    <property type="match status" value="1"/>
</dbReference>
<dbReference type="InterPro" id="IPR020845">
    <property type="entry name" value="AMP-binding_CS"/>
</dbReference>
<evidence type="ECO:0000259" key="1">
    <source>
        <dbReference type="Pfam" id="PF00501"/>
    </source>
</evidence>
<dbReference type="InterPro" id="IPR025110">
    <property type="entry name" value="AMP-bd_C"/>
</dbReference>
<name>A0A420XL66_9ACTN</name>
<reference evidence="3 4" key="1">
    <citation type="submission" date="2018-10" db="EMBL/GenBank/DDBJ databases">
        <title>Genomic Encyclopedia of Archaeal and Bacterial Type Strains, Phase II (KMG-II): from individual species to whole genera.</title>
        <authorList>
            <person name="Goeker M."/>
        </authorList>
    </citation>
    <scope>NUCLEOTIDE SEQUENCE [LARGE SCALE GENOMIC DNA]</scope>
    <source>
        <strain evidence="3 4">RP-AC37</strain>
    </source>
</reference>